<feature type="compositionally biased region" description="Basic residues" evidence="1">
    <location>
        <begin position="26"/>
        <end position="43"/>
    </location>
</feature>
<dbReference type="Proteomes" id="UP000801492">
    <property type="component" value="Unassembled WGS sequence"/>
</dbReference>
<proteinExistence type="predicted"/>
<keyword evidence="3" id="KW-1185">Reference proteome</keyword>
<comment type="caution">
    <text evidence="2">The sequence shown here is derived from an EMBL/GenBank/DDBJ whole genome shotgun (WGS) entry which is preliminary data.</text>
</comment>
<evidence type="ECO:0000313" key="3">
    <source>
        <dbReference type="Proteomes" id="UP000801492"/>
    </source>
</evidence>
<feature type="compositionally biased region" description="Basic and acidic residues" evidence="1">
    <location>
        <begin position="12"/>
        <end position="24"/>
    </location>
</feature>
<feature type="region of interest" description="Disordered" evidence="1">
    <location>
        <begin position="62"/>
        <end position="98"/>
    </location>
</feature>
<feature type="compositionally biased region" description="Acidic residues" evidence="1">
    <location>
        <begin position="70"/>
        <end position="89"/>
    </location>
</feature>
<dbReference type="EMBL" id="VTPC01020114">
    <property type="protein sequence ID" value="KAF2891901.1"/>
    <property type="molecule type" value="Genomic_DNA"/>
</dbReference>
<organism evidence="2 3">
    <name type="scientific">Ignelater luminosus</name>
    <name type="common">Cucubano</name>
    <name type="synonym">Pyrophorus luminosus</name>
    <dbReference type="NCBI Taxonomy" id="2038154"/>
    <lineage>
        <taxon>Eukaryota</taxon>
        <taxon>Metazoa</taxon>
        <taxon>Ecdysozoa</taxon>
        <taxon>Arthropoda</taxon>
        <taxon>Hexapoda</taxon>
        <taxon>Insecta</taxon>
        <taxon>Pterygota</taxon>
        <taxon>Neoptera</taxon>
        <taxon>Endopterygota</taxon>
        <taxon>Coleoptera</taxon>
        <taxon>Polyphaga</taxon>
        <taxon>Elateriformia</taxon>
        <taxon>Elateroidea</taxon>
        <taxon>Elateridae</taxon>
        <taxon>Agrypninae</taxon>
        <taxon>Pyrophorini</taxon>
        <taxon>Ignelater</taxon>
    </lineage>
</organism>
<feature type="region of interest" description="Disordered" evidence="1">
    <location>
        <begin position="1"/>
        <end position="43"/>
    </location>
</feature>
<name>A0A8K0GAM3_IGNLU</name>
<gene>
    <name evidence="2" type="ORF">ILUMI_14272</name>
</gene>
<reference evidence="2" key="1">
    <citation type="submission" date="2019-08" db="EMBL/GenBank/DDBJ databases">
        <title>The genome of the North American firefly Photinus pyralis.</title>
        <authorList>
            <consortium name="Photinus pyralis genome working group"/>
            <person name="Fallon T.R."/>
            <person name="Sander Lower S.E."/>
            <person name="Weng J.-K."/>
        </authorList>
    </citation>
    <scope>NUCLEOTIDE SEQUENCE</scope>
    <source>
        <strain evidence="2">TRF0915ILg1</strain>
        <tissue evidence="2">Whole body</tissue>
    </source>
</reference>
<evidence type="ECO:0000256" key="1">
    <source>
        <dbReference type="SAM" id="MobiDB-lite"/>
    </source>
</evidence>
<protein>
    <submittedName>
        <fullName evidence="2">Uncharacterized protein</fullName>
    </submittedName>
</protein>
<sequence>MPASRAPPRGDGGQRYHSGRDPGYRRSYRHGKRRVGKRDRHHATVFSQRLTTWPLRSMKLQEVINKDDVEQNEEKEDSDEEFDSSENEIEESKKEYVPDGENKVPILFTQNGLNNLIRRYAMPKDVSEDLIKKEKKNFGNTTPKIRKPHWCTA</sequence>
<dbReference type="AlphaFoldDB" id="A0A8K0GAM3"/>
<evidence type="ECO:0000313" key="2">
    <source>
        <dbReference type="EMBL" id="KAF2891901.1"/>
    </source>
</evidence>
<accession>A0A8K0GAM3</accession>